<reference evidence="2 3" key="1">
    <citation type="submission" date="2020-01" db="EMBL/GenBank/DDBJ databases">
        <title>Genome analysis.</title>
        <authorList>
            <person name="Wu S."/>
            <person name="Wang G."/>
        </authorList>
    </citation>
    <scope>NUCLEOTIDE SEQUENCE [LARGE SCALE GENOMIC DNA]</scope>
    <source>
        <strain evidence="2 3">SYL130</strain>
    </source>
</reference>
<name>A0ABW9ZN94_9BACT</name>
<comment type="caution">
    <text evidence="2">The sequence shown here is derived from an EMBL/GenBank/DDBJ whole genome shotgun (WGS) entry which is preliminary data.</text>
</comment>
<organism evidence="2 3">
    <name type="scientific">Sediminibacterium roseum</name>
    <dbReference type="NCBI Taxonomy" id="1978412"/>
    <lineage>
        <taxon>Bacteria</taxon>
        <taxon>Pseudomonadati</taxon>
        <taxon>Bacteroidota</taxon>
        <taxon>Chitinophagia</taxon>
        <taxon>Chitinophagales</taxon>
        <taxon>Chitinophagaceae</taxon>
        <taxon>Sediminibacterium</taxon>
    </lineage>
</organism>
<dbReference type="PANTHER" id="PTHR34322">
    <property type="entry name" value="TRANSPOSASE, Y1_TNP DOMAIN-CONTAINING"/>
    <property type="match status" value="1"/>
</dbReference>
<dbReference type="Gene3D" id="3.30.70.1290">
    <property type="entry name" value="Transposase IS200-like"/>
    <property type="match status" value="1"/>
</dbReference>
<dbReference type="SMART" id="SM01321">
    <property type="entry name" value="Y1_Tnp"/>
    <property type="match status" value="1"/>
</dbReference>
<dbReference type="PANTHER" id="PTHR34322:SF2">
    <property type="entry name" value="TRANSPOSASE IS200-LIKE DOMAIN-CONTAINING PROTEIN"/>
    <property type="match status" value="1"/>
</dbReference>
<proteinExistence type="predicted"/>
<evidence type="ECO:0000259" key="1">
    <source>
        <dbReference type="SMART" id="SM01321"/>
    </source>
</evidence>
<keyword evidence="3" id="KW-1185">Reference proteome</keyword>
<feature type="domain" description="Transposase IS200-like" evidence="1">
    <location>
        <begin position="3"/>
        <end position="143"/>
    </location>
</feature>
<accession>A0ABW9ZN94</accession>
<dbReference type="SUPFAM" id="SSF143422">
    <property type="entry name" value="Transposase IS200-like"/>
    <property type="match status" value="1"/>
</dbReference>
<protein>
    <submittedName>
        <fullName evidence="2">Transposase</fullName>
    </submittedName>
</protein>
<dbReference type="InterPro" id="IPR002686">
    <property type="entry name" value="Transposase_17"/>
</dbReference>
<gene>
    <name evidence="2" type="ORF">GWC95_01385</name>
</gene>
<evidence type="ECO:0000313" key="2">
    <source>
        <dbReference type="EMBL" id="NCI48556.1"/>
    </source>
</evidence>
<evidence type="ECO:0000313" key="3">
    <source>
        <dbReference type="Proteomes" id="UP000753802"/>
    </source>
</evidence>
<dbReference type="InterPro" id="IPR036515">
    <property type="entry name" value="Transposase_17_sf"/>
</dbReference>
<dbReference type="Proteomes" id="UP000753802">
    <property type="component" value="Unassembled WGS sequence"/>
</dbReference>
<dbReference type="EMBL" id="JAACJS010000002">
    <property type="protein sequence ID" value="NCI48556.1"/>
    <property type="molecule type" value="Genomic_DNA"/>
</dbReference>
<sequence length="195" mass="23223">MLHPEHFYHIYNHANGDENLFREERNYYFFLSKVNIYLLPYMKIYAYCLMPNHFHLLVSIRSQHAIAGMFEHSVVYTTLNETEQFEYLYKKISKSVSNLCSSYTQALNKVYGRKGSLFIPNFRSRLVEDDLSFCRLVYYIHYNPVRHGFVSGIGQWKHTSFHALRWDSMSMLESEYVMGLFGGRKGFEDYHVFNA</sequence>
<dbReference type="RefSeq" id="WP_161816877.1">
    <property type="nucleotide sequence ID" value="NZ_JAACJS010000002.1"/>
</dbReference>